<dbReference type="Pfam" id="PF00916">
    <property type="entry name" value="Sulfate_transp"/>
    <property type="match status" value="1"/>
</dbReference>
<keyword evidence="2 5" id="KW-0812">Transmembrane</keyword>
<evidence type="ECO:0000313" key="7">
    <source>
        <dbReference type="Proteomes" id="UP000492821"/>
    </source>
</evidence>
<reference evidence="7" key="1">
    <citation type="journal article" date="2013" name="Genetics">
        <title>The draft genome and transcriptome of Panagrellus redivivus are shaped by the harsh demands of a free-living lifestyle.</title>
        <authorList>
            <person name="Srinivasan J."/>
            <person name="Dillman A.R."/>
            <person name="Macchietto M.G."/>
            <person name="Heikkinen L."/>
            <person name="Lakso M."/>
            <person name="Fracchia K.M."/>
            <person name="Antoshechkin I."/>
            <person name="Mortazavi A."/>
            <person name="Wong G."/>
            <person name="Sternberg P.W."/>
        </authorList>
    </citation>
    <scope>NUCLEOTIDE SEQUENCE [LARGE SCALE GENOMIC DNA]</scope>
    <source>
        <strain evidence="7">MT8872</strain>
    </source>
</reference>
<dbReference type="WBParaSite" id="Pan_g10056.t1">
    <property type="protein sequence ID" value="Pan_g10056.t1"/>
    <property type="gene ID" value="Pan_g10056"/>
</dbReference>
<keyword evidence="3 5" id="KW-1133">Transmembrane helix</keyword>
<dbReference type="PANTHER" id="PTHR11814">
    <property type="entry name" value="SULFATE TRANSPORTER"/>
    <property type="match status" value="1"/>
</dbReference>
<comment type="subcellular location">
    <subcellularLocation>
        <location evidence="1">Membrane</location>
        <topology evidence="1">Multi-pass membrane protein</topology>
    </subcellularLocation>
</comment>
<name>A0A7E4ZPS0_PANRE</name>
<dbReference type="GO" id="GO:0016020">
    <property type="term" value="C:membrane"/>
    <property type="evidence" value="ECO:0007669"/>
    <property type="project" value="UniProtKB-SubCell"/>
</dbReference>
<dbReference type="InterPro" id="IPR011547">
    <property type="entry name" value="SLC26A/SulP_dom"/>
</dbReference>
<evidence type="ECO:0000313" key="8">
    <source>
        <dbReference type="WBParaSite" id="Pan_g10056.t1"/>
    </source>
</evidence>
<sequence>MEVQSQTVQLHLLGARKAPMNQDEFDTKFNYMKGTRNRRVSLESRQVDCCVCCRLNVKAPTRMPQTESDSYFPRGKNFLARYLPFTQWMTKYNIRQKFPGDLCAGITVGLHSVAQGYAFAFLAGLPPICGIYTAVFSALIYTFLGTSRLNFMGGNVVICFLTRNIVERISVPYDYIYLLPSNSTDIPKISGLEQIQIVSTLTFLTALIQACMYALRLDFLLFYLSQQVLSGFSFGLAIRIAMNQMQHVLHVKGNSCISELSLTVGQF</sequence>
<dbReference type="GO" id="GO:0055085">
    <property type="term" value="P:transmembrane transport"/>
    <property type="evidence" value="ECO:0007669"/>
    <property type="project" value="InterPro"/>
</dbReference>
<keyword evidence="7" id="KW-1185">Reference proteome</keyword>
<keyword evidence="4 5" id="KW-0472">Membrane</keyword>
<feature type="transmembrane region" description="Helical" evidence="5">
    <location>
        <begin position="221"/>
        <end position="242"/>
    </location>
</feature>
<evidence type="ECO:0000256" key="2">
    <source>
        <dbReference type="ARBA" id="ARBA00022692"/>
    </source>
</evidence>
<dbReference type="AlphaFoldDB" id="A0A7E4ZPS0"/>
<proteinExistence type="predicted"/>
<evidence type="ECO:0000256" key="4">
    <source>
        <dbReference type="ARBA" id="ARBA00023136"/>
    </source>
</evidence>
<evidence type="ECO:0000256" key="5">
    <source>
        <dbReference type="SAM" id="Phobius"/>
    </source>
</evidence>
<accession>A0A7E4ZPS0</accession>
<organism evidence="7 8">
    <name type="scientific">Panagrellus redivivus</name>
    <name type="common">Microworm</name>
    <dbReference type="NCBI Taxonomy" id="6233"/>
    <lineage>
        <taxon>Eukaryota</taxon>
        <taxon>Metazoa</taxon>
        <taxon>Ecdysozoa</taxon>
        <taxon>Nematoda</taxon>
        <taxon>Chromadorea</taxon>
        <taxon>Rhabditida</taxon>
        <taxon>Tylenchina</taxon>
        <taxon>Panagrolaimomorpha</taxon>
        <taxon>Panagrolaimoidea</taxon>
        <taxon>Panagrolaimidae</taxon>
        <taxon>Panagrellus</taxon>
    </lineage>
</organism>
<dbReference type="InterPro" id="IPR001902">
    <property type="entry name" value="SLC26A/SulP_fam"/>
</dbReference>
<evidence type="ECO:0000259" key="6">
    <source>
        <dbReference type="Pfam" id="PF00916"/>
    </source>
</evidence>
<dbReference type="Proteomes" id="UP000492821">
    <property type="component" value="Unassembled WGS sequence"/>
</dbReference>
<reference evidence="8" key="2">
    <citation type="submission" date="2020-10" db="UniProtKB">
        <authorList>
            <consortium name="WormBaseParasite"/>
        </authorList>
    </citation>
    <scope>IDENTIFICATION</scope>
</reference>
<evidence type="ECO:0000256" key="3">
    <source>
        <dbReference type="ARBA" id="ARBA00022989"/>
    </source>
</evidence>
<evidence type="ECO:0000256" key="1">
    <source>
        <dbReference type="ARBA" id="ARBA00004141"/>
    </source>
</evidence>
<feature type="transmembrane region" description="Helical" evidence="5">
    <location>
        <begin position="117"/>
        <end position="144"/>
    </location>
</feature>
<protein>
    <submittedName>
        <fullName evidence="8">Sulfate_transp domain-containing protein</fullName>
    </submittedName>
</protein>
<feature type="domain" description="SLC26A/SulP transporter" evidence="6">
    <location>
        <begin position="98"/>
        <end position="252"/>
    </location>
</feature>